<proteinExistence type="predicted"/>
<comment type="caution">
    <text evidence="3">The sequence shown here is derived from an EMBL/GenBank/DDBJ whole genome shotgun (WGS) entry which is preliminary data.</text>
</comment>
<evidence type="ECO:0000259" key="2">
    <source>
        <dbReference type="Pfam" id="PF19031"/>
    </source>
</evidence>
<evidence type="ECO:0000313" key="4">
    <source>
        <dbReference type="Proteomes" id="UP001497623"/>
    </source>
</evidence>
<dbReference type="InterPro" id="IPR043987">
    <property type="entry name" value="CCZ1/INTU/HSP4_longin_1"/>
</dbReference>
<dbReference type="EMBL" id="CAXKWB010038910">
    <property type="protein sequence ID" value="CAL4152582.1"/>
    <property type="molecule type" value="Genomic_DNA"/>
</dbReference>
<dbReference type="GO" id="GO:0031410">
    <property type="term" value="C:cytoplasmic vesicle"/>
    <property type="evidence" value="ECO:0007669"/>
    <property type="project" value="TreeGrafter"/>
</dbReference>
<dbReference type="InterPro" id="IPR026091">
    <property type="entry name" value="HPS4"/>
</dbReference>
<organism evidence="3 4">
    <name type="scientific">Meganyctiphanes norvegica</name>
    <name type="common">Northern krill</name>
    <name type="synonym">Thysanopoda norvegica</name>
    <dbReference type="NCBI Taxonomy" id="48144"/>
    <lineage>
        <taxon>Eukaryota</taxon>
        <taxon>Metazoa</taxon>
        <taxon>Ecdysozoa</taxon>
        <taxon>Arthropoda</taxon>
        <taxon>Crustacea</taxon>
        <taxon>Multicrustacea</taxon>
        <taxon>Malacostraca</taxon>
        <taxon>Eumalacostraca</taxon>
        <taxon>Eucarida</taxon>
        <taxon>Euphausiacea</taxon>
        <taxon>Euphausiidae</taxon>
        <taxon>Meganyctiphanes</taxon>
    </lineage>
</organism>
<gene>
    <name evidence="3" type="ORF">MNOR_LOCUS30976</name>
</gene>
<dbReference type="GO" id="GO:0005765">
    <property type="term" value="C:lysosomal membrane"/>
    <property type="evidence" value="ECO:0007669"/>
    <property type="project" value="TreeGrafter"/>
</dbReference>
<accession>A0AAV2S109</accession>
<dbReference type="AlphaFoldDB" id="A0AAV2S109"/>
<dbReference type="GO" id="GO:0031267">
    <property type="term" value="F:small GTPase binding"/>
    <property type="evidence" value="ECO:0007669"/>
    <property type="project" value="TreeGrafter"/>
</dbReference>
<dbReference type="PANTHER" id="PTHR14407">
    <property type="entry name" value="HERMANSKY-PUDLAK SYNDROME 4 PROTEIN LIGHT-EAR PROTEIN-RELATED"/>
    <property type="match status" value="1"/>
</dbReference>
<evidence type="ECO:0000256" key="1">
    <source>
        <dbReference type="SAM" id="MobiDB-lite"/>
    </source>
</evidence>
<feature type="region of interest" description="Disordered" evidence="1">
    <location>
        <begin position="334"/>
        <end position="365"/>
    </location>
</feature>
<feature type="domain" description="CCZ1/INTU/HSP4 first Longin" evidence="2">
    <location>
        <begin position="6"/>
        <end position="87"/>
    </location>
</feature>
<dbReference type="GO" id="GO:0031085">
    <property type="term" value="C:BLOC-3 complex"/>
    <property type="evidence" value="ECO:0007669"/>
    <property type="project" value="TreeGrafter"/>
</dbReference>
<dbReference type="GO" id="GO:0005085">
    <property type="term" value="F:guanyl-nucleotide exchange factor activity"/>
    <property type="evidence" value="ECO:0007669"/>
    <property type="project" value="TreeGrafter"/>
</dbReference>
<dbReference type="GO" id="GO:0016192">
    <property type="term" value="P:vesicle-mediated transport"/>
    <property type="evidence" value="ECO:0007669"/>
    <property type="project" value="InterPro"/>
</dbReference>
<feature type="compositionally biased region" description="Polar residues" evidence="1">
    <location>
        <begin position="334"/>
        <end position="353"/>
    </location>
</feature>
<name>A0AAV2S109_MEGNR</name>
<keyword evidence="4" id="KW-1185">Reference proteome</keyword>
<dbReference type="PANTHER" id="PTHR14407:SF9">
    <property type="entry name" value="BLOC-3 COMPLEX MEMBER HPS4"/>
    <property type="match status" value="1"/>
</dbReference>
<dbReference type="GO" id="GO:0006605">
    <property type="term" value="P:protein targeting"/>
    <property type="evidence" value="ECO:0007669"/>
    <property type="project" value="TreeGrafter"/>
</dbReference>
<protein>
    <recommendedName>
        <fullName evidence="2">CCZ1/INTU/HSP4 first Longin domain-containing protein</fullName>
    </recommendedName>
</protein>
<sequence>MGGPAVLVYDLEAVTREEDDPASAVLYFRPRHTGTNARTALAGQLAGVLQFCRGTFATPTTIKTRHAHLAIKDYQRFVVMVCGHNVQWAQLRLQSLTRLLDASTGGLQHMFATHSGQIPFTEKLERLLDNLIPQAIPDAKFYDDHQISTSSQPSPAAEVKPELFTDVRHRDKPINQYLRKDNDDAQNLDKLHQVFGAVPSLQLPNSSGCVFLNAQQVVEACQQHQGVIAGSTAHTNRVLSSQLDDDLDHIIAGLRLHDHKECQSLEKREVNYQLPNGVKLLQVHVSRHTHNTLKSAMPKIIPKRSDRCGGIRSEANSRDLFSLRSVLHSRQSLHNYPSTLPVNGINHQNQGESSQEKQQQRAPRGPSLIARISGCGDLDSRPSQSLPGSPRKIRVAAMLPDVGNNSPDLRYKVLTGSRTRPLLLQTALPGVSLVVLMESLAAMITGVFQVKYVFQAKADIL</sequence>
<evidence type="ECO:0000313" key="3">
    <source>
        <dbReference type="EMBL" id="CAL4152582.1"/>
    </source>
</evidence>
<reference evidence="3 4" key="1">
    <citation type="submission" date="2024-05" db="EMBL/GenBank/DDBJ databases">
        <authorList>
            <person name="Wallberg A."/>
        </authorList>
    </citation>
    <scope>NUCLEOTIDE SEQUENCE [LARGE SCALE GENOMIC DNA]</scope>
</reference>
<dbReference type="Proteomes" id="UP001497623">
    <property type="component" value="Unassembled WGS sequence"/>
</dbReference>
<dbReference type="Pfam" id="PF19031">
    <property type="entry name" value="Intu_longin_1"/>
    <property type="match status" value="1"/>
</dbReference>